<name>A0AAV5QLK8_9ASCO</name>
<dbReference type="Pfam" id="PF07690">
    <property type="entry name" value="MFS_1"/>
    <property type="match status" value="1"/>
</dbReference>
<dbReference type="InterPro" id="IPR011701">
    <property type="entry name" value="MFS"/>
</dbReference>
<gene>
    <name evidence="8" type="ORF">DASC09_025500</name>
</gene>
<feature type="transmembrane region" description="Helical" evidence="6">
    <location>
        <begin position="350"/>
        <end position="368"/>
    </location>
</feature>
<evidence type="ECO:0000256" key="4">
    <source>
        <dbReference type="ARBA" id="ARBA00022989"/>
    </source>
</evidence>
<feature type="transmembrane region" description="Helical" evidence="6">
    <location>
        <begin position="118"/>
        <end position="139"/>
    </location>
</feature>
<dbReference type="PROSITE" id="PS50850">
    <property type="entry name" value="MFS"/>
    <property type="match status" value="1"/>
</dbReference>
<proteinExistence type="predicted"/>
<dbReference type="InterPro" id="IPR036259">
    <property type="entry name" value="MFS_trans_sf"/>
</dbReference>
<evidence type="ECO:0000256" key="6">
    <source>
        <dbReference type="SAM" id="Phobius"/>
    </source>
</evidence>
<dbReference type="EMBL" id="BTFZ01000004">
    <property type="protein sequence ID" value="GMM35225.1"/>
    <property type="molecule type" value="Genomic_DNA"/>
</dbReference>
<dbReference type="InterPro" id="IPR020846">
    <property type="entry name" value="MFS_dom"/>
</dbReference>
<keyword evidence="9" id="KW-1185">Reference proteome</keyword>
<dbReference type="Proteomes" id="UP001360560">
    <property type="component" value="Unassembled WGS sequence"/>
</dbReference>
<dbReference type="RefSeq" id="XP_064852225.1">
    <property type="nucleotide sequence ID" value="XM_064996153.1"/>
</dbReference>
<feature type="transmembrane region" description="Helical" evidence="6">
    <location>
        <begin position="21"/>
        <end position="43"/>
    </location>
</feature>
<evidence type="ECO:0000256" key="3">
    <source>
        <dbReference type="ARBA" id="ARBA00022692"/>
    </source>
</evidence>
<comment type="caution">
    <text evidence="8">The sequence shown here is derived from an EMBL/GenBank/DDBJ whole genome shotgun (WGS) entry which is preliminary data.</text>
</comment>
<feature type="transmembrane region" description="Helical" evidence="6">
    <location>
        <begin position="243"/>
        <end position="264"/>
    </location>
</feature>
<dbReference type="AlphaFoldDB" id="A0AAV5QLK8"/>
<dbReference type="Gene3D" id="1.20.1250.20">
    <property type="entry name" value="MFS general substrate transporter like domains"/>
    <property type="match status" value="1"/>
</dbReference>
<organism evidence="8 9">
    <name type="scientific">Saccharomycopsis crataegensis</name>
    <dbReference type="NCBI Taxonomy" id="43959"/>
    <lineage>
        <taxon>Eukaryota</taxon>
        <taxon>Fungi</taxon>
        <taxon>Dikarya</taxon>
        <taxon>Ascomycota</taxon>
        <taxon>Saccharomycotina</taxon>
        <taxon>Saccharomycetes</taxon>
        <taxon>Saccharomycopsidaceae</taxon>
        <taxon>Saccharomycopsis</taxon>
    </lineage>
</organism>
<feature type="transmembrane region" description="Helical" evidence="6">
    <location>
        <begin position="210"/>
        <end position="231"/>
    </location>
</feature>
<feature type="transmembrane region" description="Helical" evidence="6">
    <location>
        <begin position="90"/>
        <end position="112"/>
    </location>
</feature>
<evidence type="ECO:0000256" key="5">
    <source>
        <dbReference type="ARBA" id="ARBA00023136"/>
    </source>
</evidence>
<protein>
    <recommendedName>
        <fullName evidence="7">Major facilitator superfamily (MFS) profile domain-containing protein</fullName>
    </recommendedName>
</protein>
<feature type="transmembrane region" description="Helical" evidence="6">
    <location>
        <begin position="380"/>
        <end position="401"/>
    </location>
</feature>
<accession>A0AAV5QLK8</accession>
<evidence type="ECO:0000256" key="2">
    <source>
        <dbReference type="ARBA" id="ARBA00022448"/>
    </source>
</evidence>
<dbReference type="Gene3D" id="1.20.1720.10">
    <property type="entry name" value="Multidrug resistance protein D"/>
    <property type="match status" value="1"/>
</dbReference>
<sequence>MTLDFREKCQHQTPKMLQNKWVIYVMVSVSTMLDLLSVSSLLVSTKFIHQHYGISPTVASWTLSAYAVTFSGFIAFQGRVGDIIGHDQQFILNSFFFGIASLICGIVDNIYVYIVFRAIQGIGAAGLIPSNYAITANLFQGKQLNATLAGLTCIISTSTALGLLIGGAFLKTSLNQHGIAYVTFGISLILGIIAFFNFPKITPSKDKLKNLDYMGSVILISGLLLIIVGFTEGGESWKSPKSYATLIVGFMLVGCFFIFEGYVAGKYFAQTHLLIPPSVWKIPNFCPLVIISILNFSGYFGIMFINTSYSLNIDEVSPLMAGVRYLPFIVVMIASTYGLSVVYGKFSEKWISTLGFLIGTGGLILFSRMDYKIHDYYWKFSFTGQVVLSFGSCLYFVHYLNMIITATPLEVQGIVSGIAQTFAQFGVALSFAVITSIIGDDVTDKQSLSDKYQYGSYFCVACYALGTIFLIFFVHDVKKEDRIDIHAGKDDEKSSVEESKV</sequence>
<comment type="subcellular location">
    <subcellularLocation>
        <location evidence="1">Membrane</location>
        <topology evidence="1">Multi-pass membrane protein</topology>
    </subcellularLocation>
</comment>
<evidence type="ECO:0000256" key="1">
    <source>
        <dbReference type="ARBA" id="ARBA00004141"/>
    </source>
</evidence>
<evidence type="ECO:0000259" key="7">
    <source>
        <dbReference type="PROSITE" id="PS50850"/>
    </source>
</evidence>
<feature type="domain" description="Major facilitator superfamily (MFS) profile" evidence="7">
    <location>
        <begin position="23"/>
        <end position="478"/>
    </location>
</feature>
<dbReference type="GO" id="GO:0022857">
    <property type="term" value="F:transmembrane transporter activity"/>
    <property type="evidence" value="ECO:0007669"/>
    <property type="project" value="InterPro"/>
</dbReference>
<feature type="transmembrane region" description="Helical" evidence="6">
    <location>
        <begin position="325"/>
        <end position="343"/>
    </location>
</feature>
<feature type="transmembrane region" description="Helical" evidence="6">
    <location>
        <begin position="58"/>
        <end position="78"/>
    </location>
</feature>
<keyword evidence="3 6" id="KW-0812">Transmembrane</keyword>
<dbReference type="SUPFAM" id="SSF103473">
    <property type="entry name" value="MFS general substrate transporter"/>
    <property type="match status" value="1"/>
</dbReference>
<dbReference type="GO" id="GO:0016020">
    <property type="term" value="C:membrane"/>
    <property type="evidence" value="ECO:0007669"/>
    <property type="project" value="UniProtKB-SubCell"/>
</dbReference>
<evidence type="ECO:0000313" key="8">
    <source>
        <dbReference type="EMBL" id="GMM35225.1"/>
    </source>
</evidence>
<feature type="transmembrane region" description="Helical" evidence="6">
    <location>
        <begin position="285"/>
        <end position="305"/>
    </location>
</feature>
<keyword evidence="5 6" id="KW-0472">Membrane</keyword>
<keyword evidence="4 6" id="KW-1133">Transmembrane helix</keyword>
<feature type="transmembrane region" description="Helical" evidence="6">
    <location>
        <begin position="178"/>
        <end position="198"/>
    </location>
</feature>
<keyword evidence="2" id="KW-0813">Transport</keyword>
<dbReference type="PANTHER" id="PTHR42718">
    <property type="entry name" value="MAJOR FACILITATOR SUPERFAMILY MULTIDRUG TRANSPORTER MFSC"/>
    <property type="match status" value="1"/>
</dbReference>
<reference evidence="8 9" key="1">
    <citation type="journal article" date="2023" name="Elife">
        <title>Identification of key yeast species and microbe-microbe interactions impacting larval growth of Drosophila in the wild.</title>
        <authorList>
            <person name="Mure A."/>
            <person name="Sugiura Y."/>
            <person name="Maeda R."/>
            <person name="Honda K."/>
            <person name="Sakurai N."/>
            <person name="Takahashi Y."/>
            <person name="Watada M."/>
            <person name="Katoh T."/>
            <person name="Gotoh A."/>
            <person name="Gotoh Y."/>
            <person name="Taniguchi I."/>
            <person name="Nakamura K."/>
            <person name="Hayashi T."/>
            <person name="Katayama T."/>
            <person name="Uemura T."/>
            <person name="Hattori Y."/>
        </authorList>
    </citation>
    <scope>NUCLEOTIDE SEQUENCE [LARGE SCALE GENOMIC DNA]</scope>
    <source>
        <strain evidence="8 9">SC-9</strain>
    </source>
</reference>
<dbReference type="CDD" id="cd17321">
    <property type="entry name" value="MFS_MMR_MDR_like"/>
    <property type="match status" value="1"/>
</dbReference>
<feature type="transmembrane region" description="Helical" evidence="6">
    <location>
        <begin position="454"/>
        <end position="474"/>
    </location>
</feature>
<feature type="transmembrane region" description="Helical" evidence="6">
    <location>
        <begin position="413"/>
        <end position="434"/>
    </location>
</feature>
<evidence type="ECO:0000313" key="9">
    <source>
        <dbReference type="Proteomes" id="UP001360560"/>
    </source>
</evidence>
<feature type="transmembrane region" description="Helical" evidence="6">
    <location>
        <begin position="146"/>
        <end position="166"/>
    </location>
</feature>
<dbReference type="GeneID" id="90073204"/>
<dbReference type="PANTHER" id="PTHR42718:SF9">
    <property type="entry name" value="MAJOR FACILITATOR SUPERFAMILY MULTIDRUG TRANSPORTER MFSC"/>
    <property type="match status" value="1"/>
</dbReference>